<proteinExistence type="predicted"/>
<gene>
    <name evidence="2" type="ORF">JAAARDRAFT_200178</name>
</gene>
<evidence type="ECO:0000256" key="1">
    <source>
        <dbReference type="SAM" id="MobiDB-lite"/>
    </source>
</evidence>
<dbReference type="Proteomes" id="UP000027265">
    <property type="component" value="Unassembled WGS sequence"/>
</dbReference>
<accession>A0A067PI69</accession>
<evidence type="ECO:0000313" key="3">
    <source>
        <dbReference type="Proteomes" id="UP000027265"/>
    </source>
</evidence>
<dbReference type="AlphaFoldDB" id="A0A067PI69"/>
<protein>
    <submittedName>
        <fullName evidence="2">Uncharacterized protein</fullName>
    </submittedName>
</protein>
<name>A0A067PI69_9AGAM</name>
<dbReference type="HOGENOM" id="CLU_983741_0_0_1"/>
<feature type="region of interest" description="Disordered" evidence="1">
    <location>
        <begin position="24"/>
        <end position="134"/>
    </location>
</feature>
<reference evidence="3" key="1">
    <citation type="journal article" date="2014" name="Proc. Natl. Acad. Sci. U.S.A.">
        <title>Extensive sampling of basidiomycete genomes demonstrates inadequacy of the white-rot/brown-rot paradigm for wood decay fungi.</title>
        <authorList>
            <person name="Riley R."/>
            <person name="Salamov A.A."/>
            <person name="Brown D.W."/>
            <person name="Nagy L.G."/>
            <person name="Floudas D."/>
            <person name="Held B.W."/>
            <person name="Levasseur A."/>
            <person name="Lombard V."/>
            <person name="Morin E."/>
            <person name="Otillar R."/>
            <person name="Lindquist E.A."/>
            <person name="Sun H."/>
            <person name="LaButti K.M."/>
            <person name="Schmutz J."/>
            <person name="Jabbour D."/>
            <person name="Luo H."/>
            <person name="Baker S.E."/>
            <person name="Pisabarro A.G."/>
            <person name="Walton J.D."/>
            <person name="Blanchette R.A."/>
            <person name="Henrissat B."/>
            <person name="Martin F."/>
            <person name="Cullen D."/>
            <person name="Hibbett D.S."/>
            <person name="Grigoriev I.V."/>
        </authorList>
    </citation>
    <scope>NUCLEOTIDE SEQUENCE [LARGE SCALE GENOMIC DNA]</scope>
    <source>
        <strain evidence="3">MUCL 33604</strain>
    </source>
</reference>
<keyword evidence="3" id="KW-1185">Reference proteome</keyword>
<feature type="compositionally biased region" description="Basic and acidic residues" evidence="1">
    <location>
        <begin position="35"/>
        <end position="45"/>
    </location>
</feature>
<dbReference type="InParanoid" id="A0A067PI69"/>
<evidence type="ECO:0000313" key="2">
    <source>
        <dbReference type="EMBL" id="KDQ50176.1"/>
    </source>
</evidence>
<organism evidence="2 3">
    <name type="scientific">Jaapia argillacea MUCL 33604</name>
    <dbReference type="NCBI Taxonomy" id="933084"/>
    <lineage>
        <taxon>Eukaryota</taxon>
        <taxon>Fungi</taxon>
        <taxon>Dikarya</taxon>
        <taxon>Basidiomycota</taxon>
        <taxon>Agaricomycotina</taxon>
        <taxon>Agaricomycetes</taxon>
        <taxon>Agaricomycetidae</taxon>
        <taxon>Jaapiales</taxon>
        <taxon>Jaapiaceae</taxon>
        <taxon>Jaapia</taxon>
    </lineage>
</organism>
<sequence>MSEPVPAPALLANPRLIIKLPARPPSTKVSVPTTRHLDTCDEHLPPHTPISKPPFRQKEPVRIRSPQPVAGPSCSDGSQKRRIAPGDYIDITDDVPQRKRKPAGHPLPGRPSRVSPSPITIDNPDLAPSTPNTALGDEVPVFPKEEDVSDEEKIQVPGSSYVPYSAHEGDMSSQNDPESRGWGAYPLVQRVEVLGDFVASQDSNWAGAGQELDYWRCGLSVGTVLANASRARFEISHKYDLYNNLRAALADVESAGEFFGLALGSLERTKDTVDYAQDYKELE</sequence>
<dbReference type="EMBL" id="KL197764">
    <property type="protein sequence ID" value="KDQ50176.1"/>
    <property type="molecule type" value="Genomic_DNA"/>
</dbReference>